<dbReference type="GO" id="GO:0009279">
    <property type="term" value="C:cell outer membrane"/>
    <property type="evidence" value="ECO:0007669"/>
    <property type="project" value="UniProtKB-SubCell"/>
</dbReference>
<dbReference type="KEGG" id="asag:FGM00_02340"/>
<dbReference type="InterPro" id="IPR036942">
    <property type="entry name" value="Beta-barrel_TonB_sf"/>
</dbReference>
<evidence type="ECO:0000256" key="3">
    <source>
        <dbReference type="ARBA" id="ARBA00023237"/>
    </source>
</evidence>
<dbReference type="OrthoDB" id="8764943at2"/>
<accession>A0A5B7SPV8</accession>
<dbReference type="RefSeq" id="WP_138851365.1">
    <property type="nucleotide sequence ID" value="NZ_CP040710.1"/>
</dbReference>
<dbReference type="EMBL" id="CP040710">
    <property type="protein sequence ID" value="QCW99010.1"/>
    <property type="molecule type" value="Genomic_DNA"/>
</dbReference>
<evidence type="ECO:0000313" key="6">
    <source>
        <dbReference type="Proteomes" id="UP000310017"/>
    </source>
</evidence>
<evidence type="ECO:0000256" key="2">
    <source>
        <dbReference type="ARBA" id="ARBA00023136"/>
    </source>
</evidence>
<proteinExistence type="predicted"/>
<dbReference type="InterPro" id="IPR041700">
    <property type="entry name" value="OMP_b-brl_3"/>
</dbReference>
<keyword evidence="3" id="KW-0998">Cell outer membrane</keyword>
<dbReference type="Proteomes" id="UP000310017">
    <property type="component" value="Chromosome"/>
</dbReference>
<comment type="subcellular location">
    <subcellularLocation>
        <location evidence="1">Cell outer membrane</location>
    </subcellularLocation>
</comment>
<keyword evidence="2" id="KW-0472">Membrane</keyword>
<dbReference type="GO" id="GO:0030246">
    <property type="term" value="F:carbohydrate binding"/>
    <property type="evidence" value="ECO:0007669"/>
    <property type="project" value="InterPro"/>
</dbReference>
<reference evidence="5 6" key="1">
    <citation type="submission" date="2019-05" db="EMBL/GenBank/DDBJ databases">
        <title>Genome sequencing of F202Z8.</title>
        <authorList>
            <person name="Kwon Y.M."/>
        </authorList>
    </citation>
    <scope>NUCLEOTIDE SEQUENCE [LARGE SCALE GENOMIC DNA]</scope>
    <source>
        <strain evidence="5 6">F202Z8</strain>
    </source>
</reference>
<dbReference type="Pfam" id="PF14905">
    <property type="entry name" value="OMP_b-brl_3"/>
    <property type="match status" value="1"/>
</dbReference>
<dbReference type="Gene3D" id="2.40.170.20">
    <property type="entry name" value="TonB-dependent receptor, beta-barrel domain"/>
    <property type="match status" value="1"/>
</dbReference>
<keyword evidence="5" id="KW-0675">Receptor</keyword>
<sequence>MRGLWFSLCSLVGTLVCAQNTYDISGNITDDQNQLVSIGDALLFPIANDTLVAYTSIIDGAFLMPNIPEGSYRLRVSCLGFEDVEQNLVVTGNLVVSIQLVAHTTNLEAVEVVAARPVTTNENGNLKIDVTNPVFSAIPDPMELLSRLPNLQVSPDWASVTILGKGTPLVYLGNQRISMEEFNALTVDDISTIEIIRNPSAKYEANGRAVLLITRKSNLSEGFRLNLSETLSFKRNFNNYSNINGSYHSGKVTLKANFAYNDLLQWESHQFEFGIPDADIFSDYLILVDRNDRIELNGGGGLFYQINDTDYFSANTTFRSQTNDVIIATDTFLRQGSEQDDILTETNNQNNKRFGSANLNYARKLNTKTNVFAGIQYSSYEQRLDTEIANNYNTTAFDISQLREQRYRINVLTYRMDFDKKLTNDLKWEFGANNSIARANAQTNIQFLETASNLEIDYDYSESTIAAYTTLSGELGEKVQFNGGLRVENNTVKGEEEAENIPLVNRRSTNLFPKANLTVELDSTKHLTFNYGKSIDRPNYSSASSIQIFFNPFLEGEGNVNLLPTVTEDLSAVFQFGNNSLSIEYFKRKNPIYYTIGYTIGEERAVFSLKNLERESGLDINFNFPITKGIWTSTNAVSLSRRRIQDATASGKPVKPYVYFYTDHQFKIGKETTVSFGAWGLTKRSEGIFERNAMVVWNAALTKTFFKNWNCALRFNDITRAMNYEESYAINGVVADGVYFVDAQEVALSIKYTFGNSKDHDYNNKEVDENLDRIK</sequence>
<organism evidence="5 6">
    <name type="scientific">Aggregatimonas sangjinii</name>
    <dbReference type="NCBI Taxonomy" id="2583587"/>
    <lineage>
        <taxon>Bacteria</taxon>
        <taxon>Pseudomonadati</taxon>
        <taxon>Bacteroidota</taxon>
        <taxon>Flavobacteriia</taxon>
        <taxon>Flavobacteriales</taxon>
        <taxon>Flavobacteriaceae</taxon>
        <taxon>Aggregatimonas</taxon>
    </lineage>
</organism>
<gene>
    <name evidence="5" type="ORF">FGM00_02340</name>
</gene>
<keyword evidence="6" id="KW-1185">Reference proteome</keyword>
<name>A0A5B7SPV8_9FLAO</name>
<evidence type="ECO:0000259" key="4">
    <source>
        <dbReference type="Pfam" id="PF14905"/>
    </source>
</evidence>
<dbReference type="AlphaFoldDB" id="A0A5B7SPV8"/>
<dbReference type="SUPFAM" id="SSF56935">
    <property type="entry name" value="Porins"/>
    <property type="match status" value="1"/>
</dbReference>
<dbReference type="SUPFAM" id="SSF49452">
    <property type="entry name" value="Starch-binding domain-like"/>
    <property type="match status" value="1"/>
</dbReference>
<dbReference type="InterPro" id="IPR013784">
    <property type="entry name" value="Carb-bd-like_fold"/>
</dbReference>
<feature type="domain" description="Outer membrane protein beta-barrel" evidence="4">
    <location>
        <begin position="376"/>
        <end position="752"/>
    </location>
</feature>
<protein>
    <submittedName>
        <fullName evidence="5">TonB-dependent receptor</fullName>
    </submittedName>
</protein>
<evidence type="ECO:0000256" key="1">
    <source>
        <dbReference type="ARBA" id="ARBA00004442"/>
    </source>
</evidence>
<evidence type="ECO:0000313" key="5">
    <source>
        <dbReference type="EMBL" id="QCW99010.1"/>
    </source>
</evidence>